<feature type="compositionally biased region" description="Low complexity" evidence="1">
    <location>
        <begin position="292"/>
        <end position="317"/>
    </location>
</feature>
<dbReference type="Proteomes" id="UP001620645">
    <property type="component" value="Unassembled WGS sequence"/>
</dbReference>
<feature type="compositionally biased region" description="Polar residues" evidence="1">
    <location>
        <begin position="55"/>
        <end position="76"/>
    </location>
</feature>
<evidence type="ECO:0000256" key="1">
    <source>
        <dbReference type="SAM" id="MobiDB-lite"/>
    </source>
</evidence>
<sequence>MVKLVFFVFVVLLCFTCTPSDAHKKLGVKAKQPQNDSKSNAEVLPAANEGGTRGGSEQHQAKTAQQKPEQSSSENSAPDGPRELTAGNEGGGSSAREQNRPGPIAAQPQKQGPSNASSAPPTEAQSLGKQDEQPHVEKVEAGGTSPWTIVGSIFGGIGAAGIIVWIVISCFKRCRRTNKCTTEEEEEKPKSAEVPPESQQTTTTSSSRRTWGLRGFSYTSPEYPKNGLFPVFSMAEKGEHQAEKREHQAEKREHQAEKREHQAEKGEHQAEKREHQAEKREHQGEKGERNEQPTAQVNAVPQQQQQAAQKQAPPNFR</sequence>
<evidence type="ECO:0000256" key="3">
    <source>
        <dbReference type="SAM" id="SignalP"/>
    </source>
</evidence>
<feature type="signal peptide" evidence="3">
    <location>
        <begin position="1"/>
        <end position="22"/>
    </location>
</feature>
<feature type="compositionally biased region" description="Basic and acidic residues" evidence="1">
    <location>
        <begin position="129"/>
        <end position="140"/>
    </location>
</feature>
<feature type="region of interest" description="Disordered" evidence="1">
    <location>
        <begin position="26"/>
        <end position="142"/>
    </location>
</feature>
<name>A0ABD2I3M7_HETSC</name>
<dbReference type="AlphaFoldDB" id="A0ABD2I3M7"/>
<accession>A0ABD2I3M7</accession>
<protein>
    <recommendedName>
        <fullName evidence="6">Transmembrane protein</fullName>
    </recommendedName>
</protein>
<evidence type="ECO:0000313" key="5">
    <source>
        <dbReference type="Proteomes" id="UP001620645"/>
    </source>
</evidence>
<feature type="transmembrane region" description="Helical" evidence="2">
    <location>
        <begin position="147"/>
        <end position="168"/>
    </location>
</feature>
<proteinExistence type="predicted"/>
<feature type="region of interest" description="Disordered" evidence="1">
    <location>
        <begin position="180"/>
        <end position="213"/>
    </location>
</feature>
<evidence type="ECO:0000313" key="4">
    <source>
        <dbReference type="EMBL" id="KAL3074812.1"/>
    </source>
</evidence>
<evidence type="ECO:0008006" key="6">
    <source>
        <dbReference type="Google" id="ProtNLM"/>
    </source>
</evidence>
<keyword evidence="5" id="KW-1185">Reference proteome</keyword>
<feature type="compositionally biased region" description="Low complexity" evidence="1">
    <location>
        <begin position="198"/>
        <end position="210"/>
    </location>
</feature>
<organism evidence="4 5">
    <name type="scientific">Heterodera schachtii</name>
    <name type="common">Sugarbeet cyst nematode worm</name>
    <name type="synonym">Tylenchus schachtii</name>
    <dbReference type="NCBI Taxonomy" id="97005"/>
    <lineage>
        <taxon>Eukaryota</taxon>
        <taxon>Metazoa</taxon>
        <taxon>Ecdysozoa</taxon>
        <taxon>Nematoda</taxon>
        <taxon>Chromadorea</taxon>
        <taxon>Rhabditida</taxon>
        <taxon>Tylenchina</taxon>
        <taxon>Tylenchomorpha</taxon>
        <taxon>Tylenchoidea</taxon>
        <taxon>Heteroderidae</taxon>
        <taxon>Heteroderinae</taxon>
        <taxon>Heterodera</taxon>
    </lineage>
</organism>
<feature type="compositionally biased region" description="Basic and acidic residues" evidence="1">
    <location>
        <begin position="237"/>
        <end position="291"/>
    </location>
</feature>
<keyword evidence="2" id="KW-1133">Transmembrane helix</keyword>
<reference evidence="4 5" key="1">
    <citation type="submission" date="2024-10" db="EMBL/GenBank/DDBJ databases">
        <authorList>
            <person name="Kim D."/>
        </authorList>
    </citation>
    <scope>NUCLEOTIDE SEQUENCE [LARGE SCALE GENOMIC DNA]</scope>
    <source>
        <strain evidence="4">Taebaek</strain>
    </source>
</reference>
<feature type="chain" id="PRO_5044780324" description="Transmembrane protein" evidence="3">
    <location>
        <begin position="23"/>
        <end position="317"/>
    </location>
</feature>
<keyword evidence="2" id="KW-0472">Membrane</keyword>
<evidence type="ECO:0000256" key="2">
    <source>
        <dbReference type="SAM" id="Phobius"/>
    </source>
</evidence>
<keyword evidence="2" id="KW-0812">Transmembrane</keyword>
<feature type="compositionally biased region" description="Polar residues" evidence="1">
    <location>
        <begin position="108"/>
        <end position="128"/>
    </location>
</feature>
<gene>
    <name evidence="4" type="ORF">niasHS_014257</name>
</gene>
<dbReference type="EMBL" id="JBICCN010000356">
    <property type="protein sequence ID" value="KAL3074812.1"/>
    <property type="molecule type" value="Genomic_DNA"/>
</dbReference>
<feature type="region of interest" description="Disordered" evidence="1">
    <location>
        <begin position="237"/>
        <end position="317"/>
    </location>
</feature>
<comment type="caution">
    <text evidence="4">The sequence shown here is derived from an EMBL/GenBank/DDBJ whole genome shotgun (WGS) entry which is preliminary data.</text>
</comment>
<keyword evidence="3" id="KW-0732">Signal</keyword>